<gene>
    <name evidence="1" type="ORF">A4R26_02275</name>
</gene>
<name>A0A1V9GDE2_9BACT</name>
<sequence>MTLTQQLKNKAHLAKKIYEYYRYIRPFTKKNRSLNNIDSNTNISVFSEPRGGSTWVGEILCKLPSSIMIFEPMFLLPPYREIKKVNFCFNQYIPEDAEWPEAEEYFRQLYNREIGSLSSFRIYYHNDNLPEIASAKYFIYKDVNSNMLLPWLTKRFNINPIYILRHPCAVIASQLKYKHWDYILKDVKAYFPDPKNRYKEIYTQYQDIIDKITKPEERLAAEWALHNIIPVTHKENDRKWITVSYEKLYKEPEPSLTRIFNRLNIDMPAGLLTEITRPSITTIDESRSNIKAGNQLGSWKRSLSSTQVKNILSIVKEFGIDFYDESLEPDYTKIYRNDIYSGNGIMTMPGTI</sequence>
<accession>A0A1V9GDE2</accession>
<dbReference type="SUPFAM" id="SSF52540">
    <property type="entry name" value="P-loop containing nucleoside triphosphate hydrolases"/>
    <property type="match status" value="1"/>
</dbReference>
<evidence type="ECO:0000313" key="1">
    <source>
        <dbReference type="EMBL" id="OQP68643.1"/>
    </source>
</evidence>
<dbReference type="InterPro" id="IPR027417">
    <property type="entry name" value="P-loop_NTPase"/>
</dbReference>
<evidence type="ECO:0008006" key="3">
    <source>
        <dbReference type="Google" id="ProtNLM"/>
    </source>
</evidence>
<dbReference type="RefSeq" id="WP_081159366.1">
    <property type="nucleotide sequence ID" value="NZ_LWBP01000001.1"/>
</dbReference>
<dbReference type="Pfam" id="PF13469">
    <property type="entry name" value="Sulfotransfer_3"/>
    <property type="match status" value="1"/>
</dbReference>
<dbReference type="AlphaFoldDB" id="A0A1V9GDE2"/>
<comment type="caution">
    <text evidence="1">The sequence shown here is derived from an EMBL/GenBank/DDBJ whole genome shotgun (WGS) entry which is preliminary data.</text>
</comment>
<keyword evidence="2" id="KW-1185">Reference proteome</keyword>
<dbReference type="OrthoDB" id="981509at2"/>
<dbReference type="Proteomes" id="UP000192276">
    <property type="component" value="Unassembled WGS sequence"/>
</dbReference>
<dbReference type="STRING" id="550983.A4R26_02275"/>
<dbReference type="EMBL" id="LWBP01000001">
    <property type="protein sequence ID" value="OQP68643.1"/>
    <property type="molecule type" value="Genomic_DNA"/>
</dbReference>
<evidence type="ECO:0000313" key="2">
    <source>
        <dbReference type="Proteomes" id="UP000192276"/>
    </source>
</evidence>
<reference evidence="2" key="1">
    <citation type="submission" date="2016-04" db="EMBL/GenBank/DDBJ databases">
        <authorList>
            <person name="Chen L."/>
            <person name="Zhuang W."/>
            <person name="Wang G."/>
        </authorList>
    </citation>
    <scope>NUCLEOTIDE SEQUENCE [LARGE SCALE GENOMIC DNA]</scope>
    <source>
        <strain evidence="2">208</strain>
    </source>
</reference>
<proteinExistence type="predicted"/>
<protein>
    <recommendedName>
        <fullName evidence="3">Sulfotransferase domain-containing protein</fullName>
    </recommendedName>
</protein>
<dbReference type="Gene3D" id="3.40.50.300">
    <property type="entry name" value="P-loop containing nucleotide triphosphate hydrolases"/>
    <property type="match status" value="1"/>
</dbReference>
<organism evidence="1 2">
    <name type="scientific">Niastella populi</name>
    <dbReference type="NCBI Taxonomy" id="550983"/>
    <lineage>
        <taxon>Bacteria</taxon>
        <taxon>Pseudomonadati</taxon>
        <taxon>Bacteroidota</taxon>
        <taxon>Chitinophagia</taxon>
        <taxon>Chitinophagales</taxon>
        <taxon>Chitinophagaceae</taxon>
        <taxon>Niastella</taxon>
    </lineage>
</organism>